<evidence type="ECO:0000313" key="3">
    <source>
        <dbReference type="Proteomes" id="UP001476583"/>
    </source>
</evidence>
<dbReference type="EMBL" id="CP148074">
    <property type="protein sequence ID" value="WXL25305.1"/>
    <property type="molecule type" value="Genomic_DNA"/>
</dbReference>
<dbReference type="PROSITE" id="PS51257">
    <property type="entry name" value="PROKAR_LIPOPROTEIN"/>
    <property type="match status" value="1"/>
</dbReference>
<feature type="chain" id="PRO_5045467642" evidence="1">
    <location>
        <begin position="27"/>
        <end position="205"/>
    </location>
</feature>
<proteinExistence type="predicted"/>
<feature type="signal peptide" evidence="1">
    <location>
        <begin position="1"/>
        <end position="26"/>
    </location>
</feature>
<protein>
    <submittedName>
        <fullName evidence="2">Sbal_3080 family lipoprotein</fullName>
    </submittedName>
</protein>
<reference evidence="2 3" key="1">
    <citation type="submission" date="2024-03" db="EMBL/GenBank/DDBJ databases">
        <title>Complete genome of BD2.</title>
        <authorList>
            <person name="Cao G."/>
        </authorList>
    </citation>
    <scope>NUCLEOTIDE SEQUENCE [LARGE SCALE GENOMIC DNA]</scope>
    <source>
        <strain evidence="2 3">BD2</strain>
    </source>
</reference>
<evidence type="ECO:0000313" key="2">
    <source>
        <dbReference type="EMBL" id="WXL25305.1"/>
    </source>
</evidence>
<keyword evidence="2" id="KW-0449">Lipoprotein</keyword>
<keyword evidence="3" id="KW-1185">Reference proteome</keyword>
<accession>A0ABZ2RE54</accession>
<name>A0ABZ2RE54_ECTME</name>
<evidence type="ECO:0000256" key="1">
    <source>
        <dbReference type="SAM" id="SignalP"/>
    </source>
</evidence>
<gene>
    <name evidence="2" type="ORF">WG219_18680</name>
</gene>
<organism evidence="2 3">
    <name type="scientific">Ectopseudomonas mendocina</name>
    <name type="common">Pseudomonas mendocina</name>
    <dbReference type="NCBI Taxonomy" id="300"/>
    <lineage>
        <taxon>Bacteria</taxon>
        <taxon>Pseudomonadati</taxon>
        <taxon>Pseudomonadota</taxon>
        <taxon>Gammaproteobacteria</taxon>
        <taxon>Pseudomonadales</taxon>
        <taxon>Pseudomonadaceae</taxon>
        <taxon>Ectopseudomonas</taxon>
    </lineage>
</organism>
<dbReference type="NCBIfam" id="NF040519">
    <property type="entry name" value="Sbal_3080_fam"/>
    <property type="match status" value="1"/>
</dbReference>
<keyword evidence="1" id="KW-0732">Signal</keyword>
<sequence>MHFALKAQGKLLTVAALFTLLGGCTAVQVSPLHSINQHVCIEENPAVKVDDFIPVLQSGFARHGIQTKVHSTIQSGECSHIVTYTARRSWDMAPYLSSAEINVLDSQRRQLASGTYHLRGKGGLSLMKWQGTEAKIGPVIDEMLARTQVENLPMVQKASTAPSPAAAQSTAVQTLEQQLYQLSQENLDYPEYQRRYQQIMNNVGY</sequence>
<dbReference type="Proteomes" id="UP001476583">
    <property type="component" value="Chromosome"/>
</dbReference>